<dbReference type="GO" id="GO:0047334">
    <property type="term" value="F:diphosphate-fructose-6-phosphate 1-phosphotransferase activity"/>
    <property type="evidence" value="ECO:0007669"/>
    <property type="project" value="UniProtKB-EC"/>
</dbReference>
<dbReference type="EMBL" id="CP029803">
    <property type="protein sequence ID" value="AWT60811.1"/>
    <property type="molecule type" value="Genomic_DNA"/>
</dbReference>
<dbReference type="AlphaFoldDB" id="A0A2Z4AF50"/>
<dbReference type="KEGG" id="mtar:DF168_02031"/>
<feature type="binding site" evidence="8">
    <location>
        <begin position="140"/>
        <end position="142"/>
    </location>
    <ligand>
        <name>substrate</name>
    </ligand>
</feature>
<feature type="site" description="Important for catalytic activity and substrate specificity; stabilizes the transition state when the phosphoryl donor is PPi; prevents ATP from binding by mimicking the alpha-phosphate group of ATP" evidence="8">
    <location>
        <position position="113"/>
    </location>
</feature>
<keyword evidence="3 8" id="KW-0808">Transferase</keyword>
<evidence type="ECO:0000256" key="2">
    <source>
        <dbReference type="ARBA" id="ARBA00003138"/>
    </source>
</evidence>
<dbReference type="NCBIfam" id="NF010675">
    <property type="entry name" value="PRK14072.1"/>
    <property type="match status" value="1"/>
</dbReference>
<keyword evidence="8" id="KW-0963">Cytoplasm</keyword>
<dbReference type="UniPathway" id="UPA00109">
    <property type="reaction ID" value="UER00182"/>
</dbReference>
<feature type="domain" description="Phosphofructokinase" evidence="9">
    <location>
        <begin position="9"/>
        <end position="322"/>
    </location>
</feature>
<dbReference type="InterPro" id="IPR050929">
    <property type="entry name" value="PFKA"/>
</dbReference>
<comment type="catalytic activity">
    <reaction evidence="7 8">
        <text>beta-D-fructose 6-phosphate + diphosphate = beta-D-fructose 1,6-bisphosphate + phosphate + H(+)</text>
        <dbReference type="Rhea" id="RHEA:13613"/>
        <dbReference type="ChEBI" id="CHEBI:15378"/>
        <dbReference type="ChEBI" id="CHEBI:32966"/>
        <dbReference type="ChEBI" id="CHEBI:33019"/>
        <dbReference type="ChEBI" id="CHEBI:43474"/>
        <dbReference type="ChEBI" id="CHEBI:57634"/>
        <dbReference type="EC" id="2.7.1.90"/>
    </reaction>
</comment>
<dbReference type="GO" id="GO:0046872">
    <property type="term" value="F:metal ion binding"/>
    <property type="evidence" value="ECO:0007669"/>
    <property type="project" value="UniProtKB-KW"/>
</dbReference>
<dbReference type="InterPro" id="IPR011404">
    <property type="entry name" value="PPi-PFK"/>
</dbReference>
<comment type="cofactor">
    <cofactor evidence="1 8">
        <name>Mg(2+)</name>
        <dbReference type="ChEBI" id="CHEBI:18420"/>
    </cofactor>
</comment>
<comment type="subunit">
    <text evidence="8">Homodimer.</text>
</comment>
<evidence type="ECO:0000256" key="3">
    <source>
        <dbReference type="ARBA" id="ARBA00022679"/>
    </source>
</evidence>
<keyword evidence="8" id="KW-0324">Glycolysis</keyword>
<evidence type="ECO:0000259" key="9">
    <source>
        <dbReference type="Pfam" id="PF00365"/>
    </source>
</evidence>
<dbReference type="GO" id="GO:0003872">
    <property type="term" value="F:6-phosphofructokinase activity"/>
    <property type="evidence" value="ECO:0007669"/>
    <property type="project" value="UniProtKB-UniRule"/>
</dbReference>
<dbReference type="EC" id="2.7.1.90" evidence="8"/>
<dbReference type="HAMAP" id="MF_01978">
    <property type="entry name" value="Phosphofructokinase_II_B2"/>
    <property type="match status" value="1"/>
</dbReference>
<comment type="function">
    <text evidence="2 8">Catalyzes the phosphorylation of D-fructose 6-phosphate, the first committing step of glycolysis. Uses inorganic phosphate (PPi) as phosphoryl donor instead of ATP like common ATP-dependent phosphofructokinases (ATP-PFKs), which renders the reaction reversible, and can thus function both in glycolysis and gluconeogenesis. Consistently, PPi-PFK can replace the enzymes of both the forward (ATP-PFK) and reverse (fructose-bisphosphatase (FBPase)) reactions.</text>
</comment>
<reference evidence="10 11" key="1">
    <citation type="submission" date="2018-06" db="EMBL/GenBank/DDBJ databases">
        <title>Draft Genome Sequence of a Novel Marine Bacterium Related to the Verrucomicrobia.</title>
        <authorList>
            <person name="Vosseberg J."/>
            <person name="Martijn J."/>
            <person name="Ettema T.J.G."/>
        </authorList>
    </citation>
    <scope>NUCLEOTIDE SEQUENCE [LARGE SCALE GENOMIC DNA]</scope>
    <source>
        <strain evidence="10">TARA_B100001123</strain>
    </source>
</reference>
<feature type="binding site" evidence="8">
    <location>
        <position position="246"/>
    </location>
    <ligand>
        <name>substrate</name>
    </ligand>
</feature>
<dbReference type="Gene3D" id="3.40.50.460">
    <property type="entry name" value="Phosphofructokinase domain"/>
    <property type="match status" value="1"/>
</dbReference>
<evidence type="ECO:0000256" key="5">
    <source>
        <dbReference type="ARBA" id="ARBA00022777"/>
    </source>
</evidence>
<comment type="similarity">
    <text evidence="8">Belongs to the phosphofructokinase type A (PFKA) family. PPi-dependent PFK group II subfamily. Clade 'B2' sub-subfamily.</text>
</comment>
<comment type="pathway">
    <text evidence="8">Carbohydrate degradation; glycolysis; D-glyceraldehyde 3-phosphate and glycerone phosphate from D-glucose: step 3/4.</text>
</comment>
<dbReference type="PANTHER" id="PTHR45770">
    <property type="entry name" value="ATP-DEPENDENT 6-PHOSPHOFRUCTOKINASE 1"/>
    <property type="match status" value="1"/>
</dbReference>
<evidence type="ECO:0000256" key="4">
    <source>
        <dbReference type="ARBA" id="ARBA00022723"/>
    </source>
</evidence>
<feature type="binding site" evidence="8">
    <location>
        <begin position="187"/>
        <end position="189"/>
    </location>
    <ligand>
        <name>substrate</name>
    </ligand>
</feature>
<keyword evidence="5 8" id="KW-0418">Kinase</keyword>
<feature type="site" description="Important for catalytic activity; stabilizes the transition state when the phosphoryl donor is PPi" evidence="8">
    <location>
        <position position="139"/>
    </location>
</feature>
<dbReference type="Pfam" id="PF00365">
    <property type="entry name" value="PFK"/>
    <property type="match status" value="1"/>
</dbReference>
<dbReference type="SUPFAM" id="SSF53784">
    <property type="entry name" value="Phosphofructokinase"/>
    <property type="match status" value="1"/>
</dbReference>
<dbReference type="Gene3D" id="3.40.50.450">
    <property type="match status" value="1"/>
</dbReference>
<accession>A0A2Z4AF50</accession>
<comment type="caution">
    <text evidence="8">Lacks conserved residue(s) required for the propagation of feature annotation.</text>
</comment>
<feature type="binding site" evidence="8">
    <location>
        <position position="16"/>
    </location>
    <ligand>
        <name>diphosphate</name>
        <dbReference type="ChEBI" id="CHEBI:33019"/>
    </ligand>
</feature>
<protein>
    <recommendedName>
        <fullName evidence="8">Pyrophosphate--fructose 6-phosphate 1-phosphotransferase</fullName>
        <ecNumber evidence="8">2.7.1.90</ecNumber>
    </recommendedName>
    <alternativeName>
        <fullName evidence="8">6-phosphofructokinase, pyrophosphate dependent</fullName>
    </alternativeName>
    <alternativeName>
        <fullName evidence="8">PPi-dependent phosphofructokinase</fullName>
        <shortName evidence="8">PPi-PFK</shortName>
    </alternativeName>
    <alternativeName>
        <fullName evidence="8">Pyrophosphate-dependent 6-phosphofructose-1-kinase</fullName>
    </alternativeName>
</protein>
<feature type="active site" description="Proton acceptor" evidence="8">
    <location>
        <position position="142"/>
    </location>
</feature>
<dbReference type="PIRSF" id="PIRSF036483">
    <property type="entry name" value="PFK_XF0274"/>
    <property type="match status" value="1"/>
</dbReference>
<organism evidence="10 11">
    <name type="scientific">Candidatus Moanibacter tarae</name>
    <dbReference type="NCBI Taxonomy" id="2200854"/>
    <lineage>
        <taxon>Bacteria</taxon>
        <taxon>Pseudomonadati</taxon>
        <taxon>Verrucomicrobiota</taxon>
        <taxon>Opitutia</taxon>
        <taxon>Puniceicoccales</taxon>
        <taxon>Puniceicoccales incertae sedis</taxon>
        <taxon>Candidatus Moanibacter</taxon>
    </lineage>
</organism>
<dbReference type="InterPro" id="IPR000023">
    <property type="entry name" value="Phosphofructokinase_dom"/>
</dbReference>
<sequence>MAEEFTGNCLVAQSGGPTSVINATLVGVISEALNYECIEEIYGGLNGVRGILNEDFVDLAAESQQTIRALRYTPASALGTCRYRLNKTQDIERIVQVFEAHNIRYFFYVGGNDSQETAGKISDLARSQGYELRVIGIPKTVDNDLVGTDHCPGYGSVAKYVATTVREIACDHESMGHGDLVSILEVMGRNAGWIAASAALAKRRDRPSDPPHLIYLPEVAFSVEKFLDDVQRVLSRERYCLVVVGEGLVDKDGNYIATTGGEFDSFGNAQLGGAGDFLHNLAEKNLGIKVRSAKLGITQRAAAHCSSKMDNDEAFLAGEAAVKEAVVNGKSDMMVTLLRGDDEQYTSETGLCSLSEVANGAKSIPVSWINEDGVSMNFQFIKYATPLIQGEVPVPYDNGVPIYSQLSKIRVDKLLGSYNIE</sequence>
<evidence type="ECO:0000256" key="7">
    <source>
        <dbReference type="ARBA" id="ARBA00048072"/>
    </source>
</evidence>
<dbReference type="Proteomes" id="UP000247465">
    <property type="component" value="Chromosome"/>
</dbReference>
<evidence type="ECO:0000256" key="1">
    <source>
        <dbReference type="ARBA" id="ARBA00001946"/>
    </source>
</evidence>
<comment type="activity regulation">
    <text evidence="8">Non-allosteric.</text>
</comment>
<evidence type="ECO:0000256" key="8">
    <source>
        <dbReference type="HAMAP-Rule" id="MF_01978"/>
    </source>
</evidence>
<evidence type="ECO:0000313" key="11">
    <source>
        <dbReference type="Proteomes" id="UP000247465"/>
    </source>
</evidence>
<dbReference type="PRINTS" id="PR00476">
    <property type="entry name" value="PHFRCTKINASE"/>
</dbReference>
<dbReference type="InterPro" id="IPR035966">
    <property type="entry name" value="PKF_sf"/>
</dbReference>
<keyword evidence="6 8" id="KW-0460">Magnesium</keyword>
<proteinExistence type="inferred from homology"/>
<dbReference type="InterPro" id="IPR022953">
    <property type="entry name" value="ATP_PFK"/>
</dbReference>
<gene>
    <name evidence="8 10" type="primary">pfp</name>
    <name evidence="10" type="ORF">DF168_02031</name>
</gene>
<evidence type="ECO:0000313" key="10">
    <source>
        <dbReference type="EMBL" id="AWT60811.1"/>
    </source>
</evidence>
<name>A0A2Z4AF50_9BACT</name>
<feature type="binding site" evidence="8">
    <location>
        <position position="112"/>
    </location>
    <ligand>
        <name>Mg(2+)</name>
        <dbReference type="ChEBI" id="CHEBI:18420"/>
        <note>catalytic</note>
    </ligand>
</feature>
<dbReference type="GO" id="GO:0005737">
    <property type="term" value="C:cytoplasm"/>
    <property type="evidence" value="ECO:0007669"/>
    <property type="project" value="UniProtKB-SubCell"/>
</dbReference>
<comment type="subcellular location">
    <subcellularLocation>
        <location evidence="8">Cytoplasm</location>
    </subcellularLocation>
</comment>
<evidence type="ECO:0000256" key="6">
    <source>
        <dbReference type="ARBA" id="ARBA00022842"/>
    </source>
</evidence>
<dbReference type="GO" id="GO:0006002">
    <property type="term" value="P:fructose 6-phosphate metabolic process"/>
    <property type="evidence" value="ECO:0007669"/>
    <property type="project" value="InterPro"/>
</dbReference>
<keyword evidence="4 8" id="KW-0479">Metal-binding</keyword>